<reference evidence="2 3" key="1">
    <citation type="journal article" date="2011" name="Science">
        <title>The Selaginella genome identifies genetic changes associated with the evolution of vascular plants.</title>
        <authorList>
            <person name="Banks J.A."/>
            <person name="Nishiyama T."/>
            <person name="Hasebe M."/>
            <person name="Bowman J.L."/>
            <person name="Gribskov M."/>
            <person name="dePamphilis C."/>
            <person name="Albert V.A."/>
            <person name="Aono N."/>
            <person name="Aoyama T."/>
            <person name="Ambrose B.A."/>
            <person name="Ashton N.W."/>
            <person name="Axtell M.J."/>
            <person name="Barker E."/>
            <person name="Barker M.S."/>
            <person name="Bennetzen J.L."/>
            <person name="Bonawitz N.D."/>
            <person name="Chapple C."/>
            <person name="Cheng C."/>
            <person name="Correa L.G."/>
            <person name="Dacre M."/>
            <person name="DeBarry J."/>
            <person name="Dreyer I."/>
            <person name="Elias M."/>
            <person name="Engstrom E.M."/>
            <person name="Estelle M."/>
            <person name="Feng L."/>
            <person name="Finet C."/>
            <person name="Floyd S.K."/>
            <person name="Frommer W.B."/>
            <person name="Fujita T."/>
            <person name="Gramzow L."/>
            <person name="Gutensohn M."/>
            <person name="Harholt J."/>
            <person name="Hattori M."/>
            <person name="Heyl A."/>
            <person name="Hirai T."/>
            <person name="Hiwatashi Y."/>
            <person name="Ishikawa M."/>
            <person name="Iwata M."/>
            <person name="Karol K.G."/>
            <person name="Koehler B."/>
            <person name="Kolukisaoglu U."/>
            <person name="Kubo M."/>
            <person name="Kurata T."/>
            <person name="Lalonde S."/>
            <person name="Li K."/>
            <person name="Li Y."/>
            <person name="Litt A."/>
            <person name="Lyons E."/>
            <person name="Manning G."/>
            <person name="Maruyama T."/>
            <person name="Michael T.P."/>
            <person name="Mikami K."/>
            <person name="Miyazaki S."/>
            <person name="Morinaga S."/>
            <person name="Murata T."/>
            <person name="Mueller-Roeber B."/>
            <person name="Nelson D.R."/>
            <person name="Obara M."/>
            <person name="Oguri Y."/>
            <person name="Olmstead R.G."/>
            <person name="Onodera N."/>
            <person name="Petersen B.L."/>
            <person name="Pils B."/>
            <person name="Prigge M."/>
            <person name="Rensing S.A."/>
            <person name="Riano-Pachon D.M."/>
            <person name="Roberts A.W."/>
            <person name="Sato Y."/>
            <person name="Scheller H.V."/>
            <person name="Schulz B."/>
            <person name="Schulz C."/>
            <person name="Shakirov E.V."/>
            <person name="Shibagaki N."/>
            <person name="Shinohara N."/>
            <person name="Shippen D.E."/>
            <person name="Soerensen I."/>
            <person name="Sotooka R."/>
            <person name="Sugimoto N."/>
            <person name="Sugita M."/>
            <person name="Sumikawa N."/>
            <person name="Tanurdzic M."/>
            <person name="Theissen G."/>
            <person name="Ulvskov P."/>
            <person name="Wakazuki S."/>
            <person name="Weng J.K."/>
            <person name="Willats W.W."/>
            <person name="Wipf D."/>
            <person name="Wolf P.G."/>
            <person name="Yang L."/>
            <person name="Zimmer A.D."/>
            <person name="Zhu Q."/>
            <person name="Mitros T."/>
            <person name="Hellsten U."/>
            <person name="Loque D."/>
            <person name="Otillar R."/>
            <person name="Salamov A."/>
            <person name="Schmutz J."/>
            <person name="Shapiro H."/>
            <person name="Lindquist E."/>
            <person name="Lucas S."/>
            <person name="Rokhsar D."/>
            <person name="Grigoriev I.V."/>
        </authorList>
    </citation>
    <scope>NUCLEOTIDE SEQUENCE [LARGE SCALE GENOMIC DNA]</scope>
</reference>
<evidence type="ECO:0000259" key="1">
    <source>
        <dbReference type="Pfam" id="PF01370"/>
    </source>
</evidence>
<dbReference type="STRING" id="88036.D8RBQ2"/>
<dbReference type="eggNOG" id="KOG2865">
    <property type="taxonomic scope" value="Eukaryota"/>
</dbReference>
<dbReference type="GO" id="GO:0044877">
    <property type="term" value="F:protein-containing complex binding"/>
    <property type="evidence" value="ECO:0000318"/>
    <property type="project" value="GO_Central"/>
</dbReference>
<gene>
    <name evidence="2" type="ORF">SELMODRAFT_89106</name>
</gene>
<dbReference type="Pfam" id="PF01370">
    <property type="entry name" value="Epimerase"/>
    <property type="match status" value="1"/>
</dbReference>
<dbReference type="PANTHER" id="PTHR12126:SF11">
    <property type="entry name" value="NADH DEHYDROGENASE [UBIQUINONE] 1 ALPHA SUBCOMPLEX SUBUNIT 9, MITOCHONDRIAL"/>
    <property type="match status" value="1"/>
</dbReference>
<feature type="non-terminal residue" evidence="2">
    <location>
        <position position="1"/>
    </location>
</feature>
<dbReference type="InterPro" id="IPR036291">
    <property type="entry name" value="NAD(P)-bd_dom_sf"/>
</dbReference>
<dbReference type="AlphaFoldDB" id="D8RBQ2"/>
<evidence type="ECO:0000313" key="2">
    <source>
        <dbReference type="EMBL" id="EFJ30541.1"/>
    </source>
</evidence>
<dbReference type="GO" id="GO:0005739">
    <property type="term" value="C:mitochondrion"/>
    <property type="evidence" value="ECO:0000318"/>
    <property type="project" value="GO_Central"/>
</dbReference>
<dbReference type="Proteomes" id="UP000001514">
    <property type="component" value="Unassembled WGS sequence"/>
</dbReference>
<protein>
    <recommendedName>
        <fullName evidence="1">NAD-dependent epimerase/dehydratase domain-containing protein</fullName>
    </recommendedName>
</protein>
<dbReference type="EMBL" id="GL377575">
    <property type="protein sequence ID" value="EFJ30541.1"/>
    <property type="molecule type" value="Genomic_DNA"/>
</dbReference>
<name>D8RBQ2_SELML</name>
<dbReference type="InterPro" id="IPR001509">
    <property type="entry name" value="Epimerase_deHydtase"/>
</dbReference>
<organism evidence="3">
    <name type="scientific">Selaginella moellendorffii</name>
    <name type="common">Spikemoss</name>
    <dbReference type="NCBI Taxonomy" id="88036"/>
    <lineage>
        <taxon>Eukaryota</taxon>
        <taxon>Viridiplantae</taxon>
        <taxon>Streptophyta</taxon>
        <taxon>Embryophyta</taxon>
        <taxon>Tracheophyta</taxon>
        <taxon>Lycopodiopsida</taxon>
        <taxon>Selaginellales</taxon>
        <taxon>Selaginellaceae</taxon>
        <taxon>Selaginella</taxon>
    </lineage>
</organism>
<accession>D8RBQ2</accession>
<dbReference type="Gene3D" id="3.40.50.720">
    <property type="entry name" value="NAD(P)-binding Rossmann-like Domain"/>
    <property type="match status" value="1"/>
</dbReference>
<dbReference type="HOGENOM" id="CLU_007383_6_4_1"/>
<dbReference type="Gramene" id="EFJ30541">
    <property type="protein sequence ID" value="EFJ30541"/>
    <property type="gene ID" value="SELMODRAFT_89106"/>
</dbReference>
<dbReference type="CDD" id="cd05271">
    <property type="entry name" value="NDUFA9_like_SDR_a"/>
    <property type="match status" value="1"/>
</dbReference>
<dbReference type="SUPFAM" id="SSF51735">
    <property type="entry name" value="NAD(P)-binding Rossmann-fold domains"/>
    <property type="match status" value="1"/>
</dbReference>
<dbReference type="GO" id="GO:0006744">
    <property type="term" value="P:ubiquinone biosynthetic process"/>
    <property type="evidence" value="ECO:0000318"/>
    <property type="project" value="GO_Central"/>
</dbReference>
<dbReference type="FunCoup" id="D8RBQ2">
    <property type="interactions" value="4751"/>
</dbReference>
<feature type="domain" description="NAD-dependent epimerase/dehydratase" evidence="1">
    <location>
        <begin position="39"/>
        <end position="252"/>
    </location>
</feature>
<proteinExistence type="predicted"/>
<dbReference type="KEGG" id="smo:SELMODRAFT_89106"/>
<dbReference type="InParanoid" id="D8RBQ2"/>
<dbReference type="PANTHER" id="PTHR12126">
    <property type="entry name" value="NADH-UBIQUINONE OXIDOREDUCTASE 39 KDA SUBUNIT-RELATED"/>
    <property type="match status" value="1"/>
</dbReference>
<keyword evidence="3" id="KW-1185">Reference proteome</keyword>
<evidence type="ECO:0000313" key="3">
    <source>
        <dbReference type="Proteomes" id="UP000001514"/>
    </source>
</evidence>
<dbReference type="InterPro" id="IPR051207">
    <property type="entry name" value="ComplexI_NDUFA9_subunit"/>
</dbReference>
<dbReference type="OMA" id="DMKYDPI"/>
<sequence>SHVESSSGVRHAFNLATRGGTPLVVKTAGGLSAATGFIVTIFGSTGMLGRAVVNNLAKIGAQCMIPYRGLEDKPRHLKVMGDLGQIVPFVCNIRDDDAIRAAIAKSNVVINLIGQEYETRNYGFEEVNIDIAQRIARISKEHGGIVRYIHTSCVGADENSPSKQHRTKALGEEAVRQEFPEATIMRPASMFGYHDKFLNRFATKAKFWPNVPTFFDGKTKVQPVCVLDVAAAFLAAVKEKEGIHVGKVYELGGPDVYTIHELLLWMFEVLREKPRIINIPLPLAEAVSRVREFFFKRVPVPLPQLWPCYRHYIDSLKVDQVVSPDALTFEELGIKPRPLGGLATEYLFYYREGGPHMGQFRL</sequence>